<name>A0ABR2A8A5_9ROSI</name>
<evidence type="ECO:0000256" key="2">
    <source>
        <dbReference type="ARBA" id="ARBA00047984"/>
    </source>
</evidence>
<gene>
    <name evidence="3" type="ORF">V6N11_025349</name>
</gene>
<comment type="catalytic activity">
    <reaction evidence="2">
        <text>ATP + H2O = ADP + phosphate + H(+)</text>
        <dbReference type="Rhea" id="RHEA:13065"/>
        <dbReference type="ChEBI" id="CHEBI:15377"/>
        <dbReference type="ChEBI" id="CHEBI:15378"/>
        <dbReference type="ChEBI" id="CHEBI:30616"/>
        <dbReference type="ChEBI" id="CHEBI:43474"/>
        <dbReference type="ChEBI" id="CHEBI:456216"/>
        <dbReference type="EC" id="3.6.4.13"/>
    </reaction>
</comment>
<evidence type="ECO:0000256" key="1">
    <source>
        <dbReference type="ARBA" id="ARBA00012552"/>
    </source>
</evidence>
<accession>A0ABR2A8A5</accession>
<reference evidence="3 4" key="1">
    <citation type="journal article" date="2024" name="G3 (Bethesda)">
        <title>Genome assembly of Hibiscus sabdariffa L. provides insights into metabolisms of medicinal natural products.</title>
        <authorList>
            <person name="Kim T."/>
        </authorList>
    </citation>
    <scope>NUCLEOTIDE SEQUENCE [LARGE SCALE GENOMIC DNA]</scope>
    <source>
        <strain evidence="3">TK-2024</strain>
        <tissue evidence="3">Old leaves</tissue>
    </source>
</reference>
<evidence type="ECO:0000313" key="3">
    <source>
        <dbReference type="EMBL" id="KAK8488835.1"/>
    </source>
</evidence>
<dbReference type="InterPro" id="IPR027417">
    <property type="entry name" value="P-loop_NTPase"/>
</dbReference>
<organism evidence="3 4">
    <name type="scientific">Hibiscus sabdariffa</name>
    <name type="common">roselle</name>
    <dbReference type="NCBI Taxonomy" id="183260"/>
    <lineage>
        <taxon>Eukaryota</taxon>
        <taxon>Viridiplantae</taxon>
        <taxon>Streptophyta</taxon>
        <taxon>Embryophyta</taxon>
        <taxon>Tracheophyta</taxon>
        <taxon>Spermatophyta</taxon>
        <taxon>Magnoliopsida</taxon>
        <taxon>eudicotyledons</taxon>
        <taxon>Gunneridae</taxon>
        <taxon>Pentapetalae</taxon>
        <taxon>rosids</taxon>
        <taxon>malvids</taxon>
        <taxon>Malvales</taxon>
        <taxon>Malvaceae</taxon>
        <taxon>Malvoideae</taxon>
        <taxon>Hibiscus</taxon>
    </lineage>
</organism>
<dbReference type="EC" id="3.6.4.13" evidence="1"/>
<protein>
    <recommendedName>
        <fullName evidence="1">RNA helicase</fullName>
        <ecNumber evidence="1">3.6.4.13</ecNumber>
    </recommendedName>
</protein>
<dbReference type="EMBL" id="JBBPBN010000336">
    <property type="protein sequence ID" value="KAK8488835.1"/>
    <property type="molecule type" value="Genomic_DNA"/>
</dbReference>
<dbReference type="Gene3D" id="3.40.50.300">
    <property type="entry name" value="P-loop containing nucleotide triphosphate hydrolases"/>
    <property type="match status" value="2"/>
</dbReference>
<evidence type="ECO:0000313" key="4">
    <source>
        <dbReference type="Proteomes" id="UP001396334"/>
    </source>
</evidence>
<keyword evidence="4" id="KW-1185">Reference proteome</keyword>
<dbReference type="Proteomes" id="UP001396334">
    <property type="component" value="Unassembled WGS sequence"/>
</dbReference>
<sequence>MWQDYIMAHHDVTQWLVRLISNYDELCIIIDNDLAILQIVGEMSMHFAHRKVGCTQPRRVVAISATVRVSQEIGVKLGHEDLLDEPDFASYNLTVNEAHKNVLIDILFRLVKDITRFGKDIRLLISRATLDAEKFSDFFMLFYFSKFLGDGPC</sequence>
<comment type="caution">
    <text evidence="3">The sequence shown here is derived from an EMBL/GenBank/DDBJ whole genome shotgun (WGS) entry which is preliminary data.</text>
</comment>
<proteinExistence type="predicted"/>
<dbReference type="PANTHER" id="PTHR18934">
    <property type="entry name" value="ATP-DEPENDENT RNA HELICASE"/>
    <property type="match status" value="1"/>
</dbReference>
<dbReference type="PANTHER" id="PTHR18934:SF83">
    <property type="entry name" value="PRE-MRNA-SPLICING FACTOR ATP-DEPENDENT RNA HELICASE DHX16"/>
    <property type="match status" value="1"/>
</dbReference>